<dbReference type="Proteomes" id="UP000054549">
    <property type="component" value="Unassembled WGS sequence"/>
</dbReference>
<evidence type="ECO:0000256" key="1">
    <source>
        <dbReference type="SAM" id="MobiDB-lite"/>
    </source>
</evidence>
<accession>A0A0C2X496</accession>
<gene>
    <name evidence="2" type="ORF">M378DRAFT_157287</name>
</gene>
<reference evidence="2 3" key="1">
    <citation type="submission" date="2014-04" db="EMBL/GenBank/DDBJ databases">
        <title>Evolutionary Origins and Diversification of the Mycorrhizal Mutualists.</title>
        <authorList>
            <consortium name="DOE Joint Genome Institute"/>
            <consortium name="Mycorrhizal Genomics Consortium"/>
            <person name="Kohler A."/>
            <person name="Kuo A."/>
            <person name="Nagy L.G."/>
            <person name="Floudas D."/>
            <person name="Copeland A."/>
            <person name="Barry K.W."/>
            <person name="Cichocki N."/>
            <person name="Veneault-Fourrey C."/>
            <person name="LaButti K."/>
            <person name="Lindquist E.A."/>
            <person name="Lipzen A."/>
            <person name="Lundell T."/>
            <person name="Morin E."/>
            <person name="Murat C."/>
            <person name="Riley R."/>
            <person name="Ohm R."/>
            <person name="Sun H."/>
            <person name="Tunlid A."/>
            <person name="Henrissat B."/>
            <person name="Grigoriev I.V."/>
            <person name="Hibbett D.S."/>
            <person name="Martin F."/>
        </authorList>
    </citation>
    <scope>NUCLEOTIDE SEQUENCE [LARGE SCALE GENOMIC DNA]</scope>
    <source>
        <strain evidence="2 3">Koide BX008</strain>
    </source>
</reference>
<evidence type="ECO:0000313" key="2">
    <source>
        <dbReference type="EMBL" id="KIL69052.1"/>
    </source>
</evidence>
<evidence type="ECO:0000313" key="3">
    <source>
        <dbReference type="Proteomes" id="UP000054549"/>
    </source>
</evidence>
<protein>
    <submittedName>
        <fullName evidence="2">Uncharacterized protein</fullName>
    </submittedName>
</protein>
<feature type="region of interest" description="Disordered" evidence="1">
    <location>
        <begin position="76"/>
        <end position="98"/>
    </location>
</feature>
<dbReference type="EMBL" id="KN818226">
    <property type="protein sequence ID" value="KIL69052.1"/>
    <property type="molecule type" value="Genomic_DNA"/>
</dbReference>
<dbReference type="InParanoid" id="A0A0C2X496"/>
<organism evidence="2 3">
    <name type="scientific">Amanita muscaria (strain Koide BX008)</name>
    <dbReference type="NCBI Taxonomy" id="946122"/>
    <lineage>
        <taxon>Eukaryota</taxon>
        <taxon>Fungi</taxon>
        <taxon>Dikarya</taxon>
        <taxon>Basidiomycota</taxon>
        <taxon>Agaricomycotina</taxon>
        <taxon>Agaricomycetes</taxon>
        <taxon>Agaricomycetidae</taxon>
        <taxon>Agaricales</taxon>
        <taxon>Pluteineae</taxon>
        <taxon>Amanitaceae</taxon>
        <taxon>Amanita</taxon>
    </lineage>
</organism>
<proteinExistence type="predicted"/>
<keyword evidence="3" id="KW-1185">Reference proteome</keyword>
<dbReference type="AlphaFoldDB" id="A0A0C2X496"/>
<dbReference type="HOGENOM" id="CLU_2333191_0_0_1"/>
<sequence>MLPAPGDIANANIQNIKNNNPDLAKVQAHKAKLVAVGAPVWFGPTLAIALRTALKDCLQTMNDIHTIVKEELVRNQGVSAGSEDETVPFRNGQDPTQH</sequence>
<name>A0A0C2X496_AMAMK</name>